<dbReference type="PANTHER" id="PTHR36509">
    <property type="entry name" value="BLL3101 PROTEIN"/>
    <property type="match status" value="1"/>
</dbReference>
<gene>
    <name evidence="4" type="ORF">GTS_39960</name>
</gene>
<dbReference type="Proteomes" id="UP000298860">
    <property type="component" value="Unassembled WGS sequence"/>
</dbReference>
<dbReference type="PANTHER" id="PTHR36509:SF2">
    <property type="entry name" value="BLL3101 PROTEIN"/>
    <property type="match status" value="1"/>
</dbReference>
<dbReference type="Pfam" id="PF06742">
    <property type="entry name" value="DUF1214"/>
    <property type="match status" value="1"/>
</dbReference>
<dbReference type="Pfam" id="PF06863">
    <property type="entry name" value="DUF1254"/>
    <property type="match status" value="1"/>
</dbReference>
<dbReference type="RefSeq" id="WP_137815381.1">
    <property type="nucleotide sequence ID" value="NZ_BJFL01000023.1"/>
</dbReference>
<evidence type="ECO:0000259" key="3">
    <source>
        <dbReference type="Pfam" id="PF06863"/>
    </source>
</evidence>
<name>A0A4D4JES4_9PSEU</name>
<dbReference type="SUPFAM" id="SSF160935">
    <property type="entry name" value="VPA0735-like"/>
    <property type="match status" value="1"/>
</dbReference>
<sequence length="525" mass="58412">MATRSAASAGEVIAEAAPPTIPLQRQVVEAERAVASVVRFSARAVGGMVGAVRHPGAVVQAARQVLDALPMITASVKPLVTGHFDDWREEYAYTLGMQAFVYGFPWMRLATLRWRWVTQPDDPDWTPYAALNQFWHMKSPATARHRPGGAPNPDTLCSVAWLDLRDGPVILSHPDMGSRYFCFQLASMDSDNFGYVGTRATGPSAGRFAIAGPDWAGDLPEGVRRLEPSRTPFALLLGRTAVDGPDDVPEVRRLQLRYRLTPLRDEARRGGQSRPQRDVWTPPDERVDPLGCWETMNHAMTENPPEARHAALLNLFATIGVGPGQDVYTRDGATRRGLVRAAYEGHRLLDDALGQSGGRRVNGWQYPPPTMGRAGLHDDFVTRAAVQCGAGIVSHDPEEATYLIGAADENGHPLSGRHRYELRFTPHELPRLHDRGFWSITAYDTDHNLVDNPADRYAIGDRTRDLRYDPDGGLTLYVRRYRPRGQRATNWLPTPADAFYLVLRTYLPGREIVAQTWKPPPLIPW</sequence>
<dbReference type="AlphaFoldDB" id="A0A4D4JES4"/>
<feature type="domain" description="DUF1254" evidence="3">
    <location>
        <begin position="132"/>
        <end position="262"/>
    </location>
</feature>
<evidence type="ECO:0000313" key="5">
    <source>
        <dbReference type="Proteomes" id="UP000298860"/>
    </source>
</evidence>
<dbReference type="EMBL" id="BJFL01000023">
    <property type="protein sequence ID" value="GDY32363.1"/>
    <property type="molecule type" value="Genomic_DNA"/>
</dbReference>
<evidence type="ECO:0000256" key="1">
    <source>
        <dbReference type="SAM" id="MobiDB-lite"/>
    </source>
</evidence>
<accession>A0A4D4JES4</accession>
<feature type="domain" description="DUF1214" evidence="2">
    <location>
        <begin position="399"/>
        <end position="508"/>
    </location>
</feature>
<dbReference type="InterPro" id="IPR037050">
    <property type="entry name" value="DUF1254_sf"/>
</dbReference>
<dbReference type="InterPro" id="IPR037049">
    <property type="entry name" value="DUF1214_C_sf"/>
</dbReference>
<evidence type="ECO:0000313" key="4">
    <source>
        <dbReference type="EMBL" id="GDY32363.1"/>
    </source>
</evidence>
<dbReference type="Gene3D" id="2.60.40.1610">
    <property type="entry name" value="Domain of unknown function DUF1254"/>
    <property type="match status" value="1"/>
</dbReference>
<feature type="region of interest" description="Disordered" evidence="1">
    <location>
        <begin position="265"/>
        <end position="285"/>
    </location>
</feature>
<dbReference type="InterPro" id="IPR010679">
    <property type="entry name" value="DUF1254"/>
</dbReference>
<proteinExistence type="predicted"/>
<evidence type="ECO:0000259" key="2">
    <source>
        <dbReference type="Pfam" id="PF06742"/>
    </source>
</evidence>
<dbReference type="OrthoDB" id="40820at2"/>
<comment type="caution">
    <text evidence="4">The sequence shown here is derived from an EMBL/GenBank/DDBJ whole genome shotgun (WGS) entry which is preliminary data.</text>
</comment>
<dbReference type="Gene3D" id="2.60.120.600">
    <property type="entry name" value="Domain of unknown function DUF1214, C-terminal domain"/>
    <property type="match status" value="1"/>
</dbReference>
<keyword evidence="5" id="KW-1185">Reference proteome</keyword>
<protein>
    <recommendedName>
        <fullName evidence="6">DUF1254 domain-containing protein</fullName>
    </recommendedName>
</protein>
<reference evidence="5" key="1">
    <citation type="submission" date="2019-04" db="EMBL/GenBank/DDBJ databases">
        <title>Draft genome sequence of Pseudonocardiaceae bacterium SL3-2-4.</title>
        <authorList>
            <person name="Ningsih F."/>
            <person name="Yokota A."/>
            <person name="Sakai Y."/>
            <person name="Nanatani K."/>
            <person name="Yabe S."/>
            <person name="Oetari A."/>
            <person name="Sjamsuridzal W."/>
        </authorList>
    </citation>
    <scope>NUCLEOTIDE SEQUENCE [LARGE SCALE GENOMIC DNA]</scope>
    <source>
        <strain evidence="5">SL3-2-4</strain>
    </source>
</reference>
<organism evidence="4 5">
    <name type="scientific">Gandjariella thermophila</name>
    <dbReference type="NCBI Taxonomy" id="1931992"/>
    <lineage>
        <taxon>Bacteria</taxon>
        <taxon>Bacillati</taxon>
        <taxon>Actinomycetota</taxon>
        <taxon>Actinomycetes</taxon>
        <taxon>Pseudonocardiales</taxon>
        <taxon>Pseudonocardiaceae</taxon>
        <taxon>Gandjariella</taxon>
    </lineage>
</organism>
<dbReference type="InterPro" id="IPR010621">
    <property type="entry name" value="DUF1214"/>
</dbReference>
<evidence type="ECO:0008006" key="6">
    <source>
        <dbReference type="Google" id="ProtNLM"/>
    </source>
</evidence>